<dbReference type="Proteomes" id="UP000253977">
    <property type="component" value="Unassembled WGS sequence"/>
</dbReference>
<dbReference type="EMBL" id="QPMK01000014">
    <property type="protein sequence ID" value="RDD65233.1"/>
    <property type="molecule type" value="Genomic_DNA"/>
</dbReference>
<dbReference type="RefSeq" id="WP_114512052.1">
    <property type="nucleotide sequence ID" value="NZ_QPMK01000014.1"/>
</dbReference>
<keyword evidence="2" id="KW-1185">Reference proteome</keyword>
<gene>
    <name evidence="1" type="ORF">DU478_16380</name>
</gene>
<sequence length="110" mass="12310">MPRWLWFVPLALLVALAALVGWRWGWIAANVTETQVIEAYAQRYLADRAAAGTSNGAQRSDCRARPSERAWLVVICGPQPHDAARHYTYYVARDGRLQFLVGPDGTPVEE</sequence>
<comment type="caution">
    <text evidence="1">The sequence shown here is derived from an EMBL/GenBank/DDBJ whole genome shotgun (WGS) entry which is preliminary data.</text>
</comment>
<protein>
    <submittedName>
        <fullName evidence="1">Uncharacterized protein</fullName>
    </submittedName>
</protein>
<organism evidence="1 2">
    <name type="scientific">Thalassococcus profundi</name>
    <dbReference type="NCBI Taxonomy" id="2282382"/>
    <lineage>
        <taxon>Bacteria</taxon>
        <taxon>Pseudomonadati</taxon>
        <taxon>Pseudomonadota</taxon>
        <taxon>Alphaproteobacteria</taxon>
        <taxon>Rhodobacterales</taxon>
        <taxon>Roseobacteraceae</taxon>
        <taxon>Thalassococcus</taxon>
    </lineage>
</organism>
<accession>A0A369TIU8</accession>
<dbReference type="AlphaFoldDB" id="A0A369TIU8"/>
<reference evidence="1 2" key="1">
    <citation type="submission" date="2018-07" db="EMBL/GenBank/DDBJ databases">
        <title>Thalassococcus profundi sp. nov., a marine bacterium isolated from deep seawater of Okinawa Trough.</title>
        <authorList>
            <person name="Yu M."/>
        </authorList>
    </citation>
    <scope>NUCLEOTIDE SEQUENCE [LARGE SCALE GENOMIC DNA]</scope>
    <source>
        <strain evidence="1 2">WRAS1</strain>
    </source>
</reference>
<name>A0A369TIU8_9RHOB</name>
<evidence type="ECO:0000313" key="2">
    <source>
        <dbReference type="Proteomes" id="UP000253977"/>
    </source>
</evidence>
<proteinExistence type="predicted"/>
<dbReference type="OrthoDB" id="7874631at2"/>
<evidence type="ECO:0000313" key="1">
    <source>
        <dbReference type="EMBL" id="RDD65233.1"/>
    </source>
</evidence>